<sequence>MERRLAYVGKIAFSKSRAAWQ</sequence>
<dbReference type="EMBL" id="JABFAD010000010">
    <property type="protein sequence ID" value="MBA0811412.1"/>
    <property type="molecule type" value="Genomic_DNA"/>
</dbReference>
<organism evidence="1 2">
    <name type="scientific">Gossypium harknessii</name>
    <dbReference type="NCBI Taxonomy" id="34285"/>
    <lineage>
        <taxon>Eukaryota</taxon>
        <taxon>Viridiplantae</taxon>
        <taxon>Streptophyta</taxon>
        <taxon>Embryophyta</taxon>
        <taxon>Tracheophyta</taxon>
        <taxon>Spermatophyta</taxon>
        <taxon>Magnoliopsida</taxon>
        <taxon>eudicotyledons</taxon>
        <taxon>Gunneridae</taxon>
        <taxon>Pentapetalae</taxon>
        <taxon>rosids</taxon>
        <taxon>malvids</taxon>
        <taxon>Malvales</taxon>
        <taxon>Malvaceae</taxon>
        <taxon>Malvoideae</taxon>
        <taxon>Gossypium</taxon>
    </lineage>
</organism>
<keyword evidence="2" id="KW-1185">Reference proteome</keyword>
<gene>
    <name evidence="1" type="ORF">Gohar_003311</name>
</gene>
<dbReference type="AlphaFoldDB" id="A0A7J9HNK8"/>
<evidence type="ECO:0000313" key="2">
    <source>
        <dbReference type="Proteomes" id="UP000593560"/>
    </source>
</evidence>
<protein>
    <submittedName>
        <fullName evidence="1">Uncharacterized protein</fullName>
    </submittedName>
</protein>
<proteinExistence type="predicted"/>
<name>A0A7J9HNK8_9ROSI</name>
<reference evidence="1 2" key="1">
    <citation type="journal article" date="2019" name="Genome Biol. Evol.">
        <title>Insights into the evolution of the New World diploid cottons (Gossypium, subgenus Houzingenia) based on genome sequencing.</title>
        <authorList>
            <person name="Grover C.E."/>
            <person name="Arick M.A. 2nd"/>
            <person name="Thrash A."/>
            <person name="Conover J.L."/>
            <person name="Sanders W.S."/>
            <person name="Peterson D.G."/>
            <person name="Frelichowski J.E."/>
            <person name="Scheffler J.A."/>
            <person name="Scheffler B.E."/>
            <person name="Wendel J.F."/>
        </authorList>
    </citation>
    <scope>NUCLEOTIDE SEQUENCE [LARGE SCALE GENOMIC DNA]</scope>
    <source>
        <strain evidence="1">0</strain>
        <tissue evidence="1">Leaf</tissue>
    </source>
</reference>
<accession>A0A7J9HNK8</accession>
<evidence type="ECO:0000313" key="1">
    <source>
        <dbReference type="EMBL" id="MBA0811412.1"/>
    </source>
</evidence>
<comment type="caution">
    <text evidence="1">The sequence shown here is derived from an EMBL/GenBank/DDBJ whole genome shotgun (WGS) entry which is preliminary data.</text>
</comment>
<dbReference type="Proteomes" id="UP000593560">
    <property type="component" value="Unassembled WGS sequence"/>
</dbReference>